<keyword evidence="1" id="KW-1133">Transmembrane helix</keyword>
<sequence length="146" mass="16974">MVLIQSRYQNIFNRFYLGSINYFWALLPLIILPLFFDKHSNNLGIELYVISFIVPLVAITLWLVVFNSGQSKIIEYGLEANENGISFIKYGSKQTINWSDFAGFVIINRLPRLIILKGANDQNIEFSYYTFSSEQRKELFQVLSTK</sequence>
<feature type="transmembrane region" description="Helical" evidence="1">
    <location>
        <begin position="48"/>
        <end position="66"/>
    </location>
</feature>
<evidence type="ECO:0008006" key="4">
    <source>
        <dbReference type="Google" id="ProtNLM"/>
    </source>
</evidence>
<evidence type="ECO:0000313" key="3">
    <source>
        <dbReference type="Proteomes" id="UP000626370"/>
    </source>
</evidence>
<organism evidence="2 3">
    <name type="scientific">Thalassotalea profundi</name>
    <dbReference type="NCBI Taxonomy" id="2036687"/>
    <lineage>
        <taxon>Bacteria</taxon>
        <taxon>Pseudomonadati</taxon>
        <taxon>Pseudomonadota</taxon>
        <taxon>Gammaproteobacteria</taxon>
        <taxon>Alteromonadales</taxon>
        <taxon>Colwelliaceae</taxon>
        <taxon>Thalassotalea</taxon>
    </lineage>
</organism>
<dbReference type="Proteomes" id="UP000626370">
    <property type="component" value="Unassembled WGS sequence"/>
</dbReference>
<comment type="caution">
    <text evidence="2">The sequence shown here is derived from an EMBL/GenBank/DDBJ whole genome shotgun (WGS) entry which is preliminary data.</text>
</comment>
<protein>
    <recommendedName>
        <fullName evidence="4">YcxB family protein</fullName>
    </recommendedName>
</protein>
<evidence type="ECO:0000256" key="1">
    <source>
        <dbReference type="SAM" id="Phobius"/>
    </source>
</evidence>
<name>A0ABQ3IGE3_9GAMM</name>
<keyword evidence="1" id="KW-0812">Transmembrane</keyword>
<dbReference type="RefSeq" id="WP_189377026.1">
    <property type="nucleotide sequence ID" value="NZ_BNAH01000003.1"/>
</dbReference>
<reference evidence="3" key="1">
    <citation type="journal article" date="2019" name="Int. J. Syst. Evol. Microbiol.">
        <title>The Global Catalogue of Microorganisms (GCM) 10K type strain sequencing project: providing services to taxonomists for standard genome sequencing and annotation.</title>
        <authorList>
            <consortium name="The Broad Institute Genomics Platform"/>
            <consortium name="The Broad Institute Genome Sequencing Center for Infectious Disease"/>
            <person name="Wu L."/>
            <person name="Ma J."/>
        </authorList>
    </citation>
    <scope>NUCLEOTIDE SEQUENCE [LARGE SCALE GENOMIC DNA]</scope>
    <source>
        <strain evidence="3">CGMCC 1.15922</strain>
    </source>
</reference>
<feature type="transmembrane region" description="Helical" evidence="1">
    <location>
        <begin position="15"/>
        <end position="36"/>
    </location>
</feature>
<keyword evidence="3" id="KW-1185">Reference proteome</keyword>
<gene>
    <name evidence="2" type="ORF">GCM10011501_10150</name>
</gene>
<dbReference type="EMBL" id="BNAH01000003">
    <property type="protein sequence ID" value="GHE83562.1"/>
    <property type="molecule type" value="Genomic_DNA"/>
</dbReference>
<keyword evidence="1" id="KW-0472">Membrane</keyword>
<evidence type="ECO:0000313" key="2">
    <source>
        <dbReference type="EMBL" id="GHE83562.1"/>
    </source>
</evidence>
<proteinExistence type="predicted"/>
<accession>A0ABQ3IGE3</accession>